<comment type="caution">
    <text evidence="2">The sequence shown here is derived from an EMBL/GenBank/DDBJ whole genome shotgun (WGS) entry which is preliminary data.</text>
</comment>
<reference evidence="2" key="1">
    <citation type="journal article" date="2023" name="Int. J. Syst. Evol. Microbiol.">
        <title>Collibacillus ludicampi gen. nov., sp. nov., a new soil bacterium of the family Alicyclobacillaceae.</title>
        <authorList>
            <person name="Jojima T."/>
            <person name="Ioku Y."/>
            <person name="Fukuta Y."/>
            <person name="Shirasaka N."/>
            <person name="Matsumura Y."/>
            <person name="Mori M."/>
        </authorList>
    </citation>
    <scope>NUCLEOTIDE SEQUENCE</scope>
    <source>
        <strain evidence="2">TP075</strain>
    </source>
</reference>
<dbReference type="Proteomes" id="UP001057291">
    <property type="component" value="Unassembled WGS sequence"/>
</dbReference>
<keyword evidence="1" id="KW-0175">Coiled coil</keyword>
<dbReference type="AlphaFoldDB" id="A0AAV4LH54"/>
<evidence type="ECO:0000256" key="1">
    <source>
        <dbReference type="SAM" id="Coils"/>
    </source>
</evidence>
<name>A0AAV4LH54_9BACL</name>
<sequence>MANNELKVTVKIETNLDEVEAQLDRILEKLEKVNQVTTNNVNREELIENALNRLPAHVDTSEGTMVRVLVESIVNAVADSFESMKVEEHRCRGKSQSAV</sequence>
<proteinExistence type="predicted"/>
<evidence type="ECO:0000313" key="3">
    <source>
        <dbReference type="Proteomes" id="UP001057291"/>
    </source>
</evidence>
<accession>A0AAV4LH54</accession>
<feature type="coiled-coil region" evidence="1">
    <location>
        <begin position="9"/>
        <end position="36"/>
    </location>
</feature>
<organism evidence="2 3">
    <name type="scientific">Collibacillus ludicampi</name>
    <dbReference type="NCBI Taxonomy" id="2771369"/>
    <lineage>
        <taxon>Bacteria</taxon>
        <taxon>Bacillati</taxon>
        <taxon>Bacillota</taxon>
        <taxon>Bacilli</taxon>
        <taxon>Bacillales</taxon>
        <taxon>Alicyclobacillaceae</taxon>
        <taxon>Collibacillus</taxon>
    </lineage>
</organism>
<keyword evidence="3" id="KW-1185">Reference proteome</keyword>
<dbReference type="EMBL" id="BOQE01000001">
    <property type="protein sequence ID" value="GIM47029.1"/>
    <property type="molecule type" value="Genomic_DNA"/>
</dbReference>
<dbReference type="RefSeq" id="WP_282200053.1">
    <property type="nucleotide sequence ID" value="NZ_BOQE01000001.1"/>
</dbReference>
<evidence type="ECO:0000313" key="2">
    <source>
        <dbReference type="EMBL" id="GIM47029.1"/>
    </source>
</evidence>
<protein>
    <recommendedName>
        <fullName evidence="4">Phage protein</fullName>
    </recommendedName>
</protein>
<evidence type="ECO:0008006" key="4">
    <source>
        <dbReference type="Google" id="ProtNLM"/>
    </source>
</evidence>
<gene>
    <name evidence="2" type="ORF">DNHGIG_25780</name>
</gene>